<dbReference type="InterPro" id="IPR003689">
    <property type="entry name" value="ZIP"/>
</dbReference>
<accession>A0A2S2P8J2</accession>
<dbReference type="GO" id="GO:0005886">
    <property type="term" value="C:plasma membrane"/>
    <property type="evidence" value="ECO:0007669"/>
    <property type="project" value="TreeGrafter"/>
</dbReference>
<keyword evidence="4 5" id="KW-0472">Membrane</keyword>
<evidence type="ECO:0000256" key="3">
    <source>
        <dbReference type="ARBA" id="ARBA00022989"/>
    </source>
</evidence>
<feature type="transmembrane region" description="Helical" evidence="5">
    <location>
        <begin position="175"/>
        <end position="193"/>
    </location>
</feature>
<feature type="transmembrane region" description="Helical" evidence="5">
    <location>
        <begin position="245"/>
        <end position="265"/>
    </location>
</feature>
<comment type="subcellular location">
    <subcellularLocation>
        <location evidence="1">Membrane</location>
        <topology evidence="1">Multi-pass membrane protein</topology>
    </subcellularLocation>
</comment>
<dbReference type="EMBL" id="GGMR01013106">
    <property type="protein sequence ID" value="MBY25725.1"/>
    <property type="molecule type" value="Transcribed_RNA"/>
</dbReference>
<protein>
    <submittedName>
        <fullName evidence="6">Zinc transporter ZIP1</fullName>
    </submittedName>
</protein>
<evidence type="ECO:0000256" key="1">
    <source>
        <dbReference type="ARBA" id="ARBA00004141"/>
    </source>
</evidence>
<keyword evidence="2 5" id="KW-0812">Transmembrane</keyword>
<keyword evidence="3 5" id="KW-1133">Transmembrane helix</keyword>
<dbReference type="Pfam" id="PF02535">
    <property type="entry name" value="Zip"/>
    <property type="match status" value="2"/>
</dbReference>
<evidence type="ECO:0000313" key="6">
    <source>
        <dbReference type="EMBL" id="MBY25725.1"/>
    </source>
</evidence>
<dbReference type="GO" id="GO:0005385">
    <property type="term" value="F:zinc ion transmembrane transporter activity"/>
    <property type="evidence" value="ECO:0007669"/>
    <property type="project" value="TreeGrafter"/>
</dbReference>
<evidence type="ECO:0000256" key="2">
    <source>
        <dbReference type="ARBA" id="ARBA00022692"/>
    </source>
</evidence>
<evidence type="ECO:0000256" key="5">
    <source>
        <dbReference type="SAM" id="Phobius"/>
    </source>
</evidence>
<organism evidence="6">
    <name type="scientific">Schizaphis graminum</name>
    <name type="common">Green bug aphid</name>
    <dbReference type="NCBI Taxonomy" id="13262"/>
    <lineage>
        <taxon>Eukaryota</taxon>
        <taxon>Metazoa</taxon>
        <taxon>Ecdysozoa</taxon>
        <taxon>Arthropoda</taxon>
        <taxon>Hexapoda</taxon>
        <taxon>Insecta</taxon>
        <taxon>Pterygota</taxon>
        <taxon>Neoptera</taxon>
        <taxon>Paraneoptera</taxon>
        <taxon>Hemiptera</taxon>
        <taxon>Sternorrhyncha</taxon>
        <taxon>Aphidomorpha</taxon>
        <taxon>Aphidoidea</taxon>
        <taxon>Aphididae</taxon>
        <taxon>Aphidini</taxon>
        <taxon>Schizaphis</taxon>
    </lineage>
</organism>
<feature type="transmembrane region" description="Helical" evidence="5">
    <location>
        <begin position="20"/>
        <end position="38"/>
    </location>
</feature>
<feature type="transmembrane region" description="Helical" evidence="5">
    <location>
        <begin position="142"/>
        <end position="163"/>
    </location>
</feature>
<evidence type="ECO:0000256" key="4">
    <source>
        <dbReference type="ARBA" id="ARBA00023136"/>
    </source>
</evidence>
<dbReference type="AlphaFoldDB" id="A0A2S2P8J2"/>
<feature type="transmembrane region" description="Helical" evidence="5">
    <location>
        <begin position="205"/>
        <end position="225"/>
    </location>
</feature>
<name>A0A2S2P8J2_SCHGA</name>
<gene>
    <name evidence="6" type="primary">SLC39A1</name>
    <name evidence="6" type="ORF">g.1780</name>
</gene>
<proteinExistence type="predicted"/>
<dbReference type="PANTHER" id="PTHR11040">
    <property type="entry name" value="ZINC/IRON TRANSPORTER"/>
    <property type="match status" value="1"/>
</dbReference>
<sequence>MDSNVAMSLAGRIVAAKACAALLLGMGSFAIALLPLKFTDRWRLSTEYASNRICRKPTATSLLLCFGGGVLLFTALLHLQPDVRHSVRALQAAGQLPDTEHLGDLIFCIGFFAVFGVHEATSKARVVFERRTGAVRPPQKSFHCLYVVVAALSFHETFLGLSAGLQSAATAGGVWGAYAAAAVNKLIVAYCLGQELAWSQVRKPAIVTCSAMFAAVTPVGVAIGMALAQCCSVDAAAETPGVAEVVAQGLAAGSLAFVMFSEVLIRQKRSGLTHVLATAVGFGVMILLQTFTHRQQ</sequence>
<reference evidence="6" key="1">
    <citation type="submission" date="2018-04" db="EMBL/GenBank/DDBJ databases">
        <title>Transcriptome of Schizaphis graminum biotype I.</title>
        <authorList>
            <person name="Scully E.D."/>
            <person name="Geib S.M."/>
            <person name="Palmer N.A."/>
            <person name="Koch K."/>
            <person name="Bradshaw J."/>
            <person name="Heng-Moss T."/>
            <person name="Sarath G."/>
        </authorList>
    </citation>
    <scope>NUCLEOTIDE SEQUENCE</scope>
</reference>
<dbReference type="PANTHER" id="PTHR11040:SF203">
    <property type="entry name" value="FI18611P1-RELATED"/>
    <property type="match status" value="1"/>
</dbReference>
<feature type="transmembrane region" description="Helical" evidence="5">
    <location>
        <begin position="272"/>
        <end position="291"/>
    </location>
</feature>
<feature type="transmembrane region" description="Helical" evidence="5">
    <location>
        <begin position="59"/>
        <end position="81"/>
    </location>
</feature>